<evidence type="ECO:0000313" key="4">
    <source>
        <dbReference type="Proteomes" id="UP000256970"/>
    </source>
</evidence>
<dbReference type="Proteomes" id="UP000256970">
    <property type="component" value="Unassembled WGS sequence"/>
</dbReference>
<evidence type="ECO:0000256" key="1">
    <source>
        <dbReference type="SAM" id="Coils"/>
    </source>
</evidence>
<feature type="region of interest" description="Disordered" evidence="2">
    <location>
        <begin position="327"/>
        <end position="364"/>
    </location>
</feature>
<accession>A0A383VER4</accession>
<dbReference type="EMBL" id="FNXT01000363">
    <property type="protein sequence ID" value="SZX64007.1"/>
    <property type="molecule type" value="Genomic_DNA"/>
</dbReference>
<feature type="compositionally biased region" description="Basic residues" evidence="2">
    <location>
        <begin position="327"/>
        <end position="336"/>
    </location>
</feature>
<sequence>MSGSHNRHHVLQLEQILSRRIAQLAILEAENARLKQKEQALQSCILGIEGSVAATRAVLQVEAQSDSLNGKTATSRSGDAGCTDAAGDDVFGPAAGTSGCDQTFSSSGAAAQAVLQALEAKEQQVQAVLAQMGCSSSYSELYSTQVLRKATADPARALVIVNKTRSERRDFLVTTTKKLALLLPKYDSEGPVTSLGSAKEQLHAAIDEISERLLVCGLLDPPAKKLCNMLINLETQELEPYPQGYWTAVAQNLQLTADQMASLKLCWVRVKANKAALTEQHSRLTERLQQLQLQQQQVQQEFEERQRTCRACSIAMACSRSAAPRRRFRSVGKHSRASISSSSSSSRRRNRAVQQVSSCNRPRL</sequence>
<reference evidence="3 4" key="1">
    <citation type="submission" date="2016-10" db="EMBL/GenBank/DDBJ databases">
        <authorList>
            <person name="Cai Z."/>
        </authorList>
    </citation>
    <scope>NUCLEOTIDE SEQUENCE [LARGE SCALE GENOMIC DNA]</scope>
</reference>
<gene>
    <name evidence="3" type="ORF">BQ4739_LOCUS4541</name>
</gene>
<dbReference type="AlphaFoldDB" id="A0A383VER4"/>
<proteinExistence type="predicted"/>
<feature type="coiled-coil region" evidence="1">
    <location>
        <begin position="17"/>
        <end position="44"/>
    </location>
</feature>
<feature type="coiled-coil region" evidence="1">
    <location>
        <begin position="274"/>
        <end position="308"/>
    </location>
</feature>
<dbReference type="STRING" id="3088.A0A383VER4"/>
<evidence type="ECO:0000313" key="3">
    <source>
        <dbReference type="EMBL" id="SZX64007.1"/>
    </source>
</evidence>
<keyword evidence="1" id="KW-0175">Coiled coil</keyword>
<evidence type="ECO:0000256" key="2">
    <source>
        <dbReference type="SAM" id="MobiDB-lite"/>
    </source>
</evidence>
<protein>
    <submittedName>
        <fullName evidence="3">Uncharacterized protein</fullName>
    </submittedName>
</protein>
<organism evidence="3 4">
    <name type="scientific">Tetradesmus obliquus</name>
    <name type="common">Green alga</name>
    <name type="synonym">Acutodesmus obliquus</name>
    <dbReference type="NCBI Taxonomy" id="3088"/>
    <lineage>
        <taxon>Eukaryota</taxon>
        <taxon>Viridiplantae</taxon>
        <taxon>Chlorophyta</taxon>
        <taxon>core chlorophytes</taxon>
        <taxon>Chlorophyceae</taxon>
        <taxon>CS clade</taxon>
        <taxon>Sphaeropleales</taxon>
        <taxon>Scenedesmaceae</taxon>
        <taxon>Tetradesmus</taxon>
    </lineage>
</organism>
<keyword evidence="4" id="KW-1185">Reference proteome</keyword>
<name>A0A383VER4_TETOB</name>